<gene>
    <name evidence="2" type="ORF">H9X81_02430</name>
</gene>
<evidence type="ECO:0000313" key="3">
    <source>
        <dbReference type="Proteomes" id="UP000724149"/>
    </source>
</evidence>
<evidence type="ECO:0000259" key="1">
    <source>
        <dbReference type="Pfam" id="PF14062"/>
    </source>
</evidence>
<organism evidence="2 3">
    <name type="scientific">Hydrogenoanaerobacterium saccharovorans</name>
    <dbReference type="NCBI Taxonomy" id="474960"/>
    <lineage>
        <taxon>Bacteria</taxon>
        <taxon>Bacillati</taxon>
        <taxon>Bacillota</taxon>
        <taxon>Clostridia</taxon>
        <taxon>Eubacteriales</taxon>
        <taxon>Oscillospiraceae</taxon>
        <taxon>Hydrogenoanaerobacterium</taxon>
    </lineage>
</organism>
<comment type="caution">
    <text evidence="2">The sequence shown here is derived from an EMBL/GenBank/DDBJ whole genome shotgun (WGS) entry which is preliminary data.</text>
</comment>
<dbReference type="EMBL" id="JACSNR010000002">
    <property type="protein sequence ID" value="MBM6922553.1"/>
    <property type="molecule type" value="Genomic_DNA"/>
</dbReference>
<sequence>MDARDIKEIDSEQLELIRQMEQYLSCPCQLIRPADEDGDIMETYWEARRRGQQQGFVPVLVRCDDLLLEGMLEQSDPDSDGEEFSPRAVEEYRQSLLSMPVTGSTIAVIPTGGQELLTPGEADEAAMDEGGEIEGFNSYWDERTGRTDYILLAEIPVKEPWQAMAWLPMGGWNNCPTPFAMMMTARRWYEEYGAWPAAVSHDILEFAVEQPVPRERCLELAAEQGIFCPERVLTCGEDASLGRLAGDLMRSNIWFFIWD</sequence>
<accession>A0ABS2GKA0</accession>
<proteinExistence type="predicted"/>
<name>A0ABS2GKA0_9FIRM</name>
<reference evidence="2 3" key="1">
    <citation type="journal article" date="2021" name="Sci. Rep.">
        <title>The distribution of antibiotic resistance genes in chicken gut microbiota commensals.</title>
        <authorList>
            <person name="Juricova H."/>
            <person name="Matiasovicova J."/>
            <person name="Kubasova T."/>
            <person name="Cejkova D."/>
            <person name="Rychlik I."/>
        </authorList>
    </citation>
    <scope>NUCLEOTIDE SEQUENCE [LARGE SCALE GENOMIC DNA]</scope>
    <source>
        <strain evidence="2 3">An564</strain>
    </source>
</reference>
<dbReference type="RefSeq" id="WP_204719568.1">
    <property type="nucleotide sequence ID" value="NZ_JACSNR010000002.1"/>
</dbReference>
<feature type="domain" description="DUF4253" evidence="1">
    <location>
        <begin position="152"/>
        <end position="259"/>
    </location>
</feature>
<dbReference type="Pfam" id="PF14062">
    <property type="entry name" value="DUF4253"/>
    <property type="match status" value="1"/>
</dbReference>
<dbReference type="Proteomes" id="UP000724149">
    <property type="component" value="Unassembled WGS sequence"/>
</dbReference>
<evidence type="ECO:0000313" key="2">
    <source>
        <dbReference type="EMBL" id="MBM6922553.1"/>
    </source>
</evidence>
<dbReference type="InterPro" id="IPR025349">
    <property type="entry name" value="DUF4253"/>
</dbReference>
<protein>
    <submittedName>
        <fullName evidence="2">DUF4253 domain-containing protein</fullName>
    </submittedName>
</protein>
<keyword evidence="3" id="KW-1185">Reference proteome</keyword>